<keyword evidence="2" id="KW-0378">Hydrolase</keyword>
<dbReference type="Gene3D" id="3.90.245.10">
    <property type="entry name" value="Ribonucleoside hydrolase-like"/>
    <property type="match status" value="1"/>
</dbReference>
<sequence length="384" mass="41754">MFDRLSIMNPMGGQPPLRVLLRCQLTSCSTPLSFESFIVRVLLNAFLCGCLCAVAANTAVASEPPRPTPLIFDTDIGNDCDDALALGMIHALQSRGDCKLLAVTITKDHELAAPFTDAVNTFYGRGQIPIGVCDSGVTPDEGRFNALARVEENGRLRYPHDLNSGEQAFAAVDLLRKTLAAAEDGSVSIAQVGFSTNLANLLESPADEHSSLPGRELVKKKVRLLSVMAGTFVPDKNRKAGLYNIVKDLPAAQKVVDSWPTPIVWSGYEIGKAAAYPHESIEEDYSYVEHHPLAEAYVRFLPPPHNRPTWDLTSVLYAVYPHRGYFDLSPAGKVTLAEDGFASFEPAEGGRDRFLQLSEIRAARVVESLVQLASQPPCTSGKEK</sequence>
<dbReference type="SUPFAM" id="SSF53590">
    <property type="entry name" value="Nucleoside hydrolase"/>
    <property type="match status" value="1"/>
</dbReference>
<dbReference type="HOGENOM" id="CLU_055874_0_0_0"/>
<dbReference type="Proteomes" id="UP000006860">
    <property type="component" value="Chromosome"/>
</dbReference>
<evidence type="ECO:0000313" key="2">
    <source>
        <dbReference type="EMBL" id="ADY60754.1"/>
    </source>
</evidence>
<reference evidence="3" key="1">
    <citation type="submission" date="2011-02" db="EMBL/GenBank/DDBJ databases">
        <title>The complete genome of Planctomyces brasiliensis DSM 5305.</title>
        <authorList>
            <person name="Lucas S."/>
            <person name="Copeland A."/>
            <person name="Lapidus A."/>
            <person name="Bruce D."/>
            <person name="Goodwin L."/>
            <person name="Pitluck S."/>
            <person name="Kyrpides N."/>
            <person name="Mavromatis K."/>
            <person name="Pagani I."/>
            <person name="Ivanova N."/>
            <person name="Ovchinnikova G."/>
            <person name="Lu M."/>
            <person name="Detter J.C."/>
            <person name="Han C."/>
            <person name="Land M."/>
            <person name="Hauser L."/>
            <person name="Markowitz V."/>
            <person name="Cheng J.-F."/>
            <person name="Hugenholtz P."/>
            <person name="Woyke T."/>
            <person name="Wu D."/>
            <person name="Tindall B."/>
            <person name="Pomrenke H.G."/>
            <person name="Brambilla E."/>
            <person name="Klenk H.-P."/>
            <person name="Eisen J.A."/>
        </authorList>
    </citation>
    <scope>NUCLEOTIDE SEQUENCE [LARGE SCALE GENOMIC DNA]</scope>
    <source>
        <strain evidence="3">ATCC 49424 / DSM 5305 / JCM 21570 / NBRC 103401 / IFAM 1448</strain>
    </source>
</reference>
<gene>
    <name evidence="2" type="ordered locus">Plabr_3157</name>
</gene>
<dbReference type="RefSeq" id="WP_013629475.1">
    <property type="nucleotide sequence ID" value="NC_015174.1"/>
</dbReference>
<dbReference type="GO" id="GO:0016799">
    <property type="term" value="F:hydrolase activity, hydrolyzing N-glycosyl compounds"/>
    <property type="evidence" value="ECO:0007669"/>
    <property type="project" value="InterPro"/>
</dbReference>
<dbReference type="PANTHER" id="PTHR43264">
    <property type="match status" value="1"/>
</dbReference>
<keyword evidence="3" id="KW-1185">Reference proteome</keyword>
<protein>
    <submittedName>
        <fullName evidence="2">Inosine/uridine-preferring nucleoside hydrolase</fullName>
    </submittedName>
</protein>
<organism evidence="2 3">
    <name type="scientific">Rubinisphaera brasiliensis (strain ATCC 49424 / DSM 5305 / JCM 21570 / IAM 15109 / NBRC 103401 / IFAM 1448)</name>
    <name type="common">Planctomyces brasiliensis</name>
    <dbReference type="NCBI Taxonomy" id="756272"/>
    <lineage>
        <taxon>Bacteria</taxon>
        <taxon>Pseudomonadati</taxon>
        <taxon>Planctomycetota</taxon>
        <taxon>Planctomycetia</taxon>
        <taxon>Planctomycetales</taxon>
        <taxon>Planctomycetaceae</taxon>
        <taxon>Rubinisphaera</taxon>
    </lineage>
</organism>
<dbReference type="STRING" id="756272.Plabr_3157"/>
<accession>F0SIT0</accession>
<dbReference type="InterPro" id="IPR001910">
    <property type="entry name" value="Inosine/uridine_hydrolase_dom"/>
</dbReference>
<dbReference type="EMBL" id="CP002546">
    <property type="protein sequence ID" value="ADY60754.1"/>
    <property type="molecule type" value="Genomic_DNA"/>
</dbReference>
<proteinExistence type="predicted"/>
<dbReference type="KEGG" id="pbs:Plabr_3157"/>
<evidence type="ECO:0000313" key="3">
    <source>
        <dbReference type="Proteomes" id="UP000006860"/>
    </source>
</evidence>
<dbReference type="CDD" id="cd02652">
    <property type="entry name" value="nuc_hydro_2"/>
    <property type="match status" value="1"/>
</dbReference>
<feature type="domain" description="Inosine/uridine-preferring nucleoside hydrolase" evidence="1">
    <location>
        <begin position="70"/>
        <end position="301"/>
    </location>
</feature>
<dbReference type="eggNOG" id="COG1957">
    <property type="taxonomic scope" value="Bacteria"/>
</dbReference>
<dbReference type="Pfam" id="PF01156">
    <property type="entry name" value="IU_nuc_hydro"/>
    <property type="match status" value="1"/>
</dbReference>
<dbReference type="InterPro" id="IPR036452">
    <property type="entry name" value="Ribo_hydro-like"/>
</dbReference>
<dbReference type="AlphaFoldDB" id="F0SIT0"/>
<name>F0SIT0_RUBBR</name>
<evidence type="ECO:0000259" key="1">
    <source>
        <dbReference type="Pfam" id="PF01156"/>
    </source>
</evidence>
<dbReference type="PANTHER" id="PTHR43264:SF1">
    <property type="entry name" value="INOSINE_URIDINE-PREFERRING NUCLEOSIDE HYDROLASE DOMAIN-CONTAINING PROTEIN"/>
    <property type="match status" value="1"/>
</dbReference>